<dbReference type="InterPro" id="IPR018484">
    <property type="entry name" value="FGGY_N"/>
</dbReference>
<keyword evidence="13" id="KW-1185">Reference proteome</keyword>
<name>A0ABU2M9L0_9ACTN</name>
<keyword evidence="3 7" id="KW-0418">Kinase</keyword>
<evidence type="ECO:0000256" key="8">
    <source>
        <dbReference type="NCBIfam" id="TIGR01234"/>
    </source>
</evidence>
<dbReference type="EMBL" id="JAVREP010000007">
    <property type="protein sequence ID" value="MDT0329356.1"/>
    <property type="molecule type" value="Genomic_DNA"/>
</dbReference>
<dbReference type="SUPFAM" id="SSF53067">
    <property type="entry name" value="Actin-like ATPase domain"/>
    <property type="match status" value="2"/>
</dbReference>
<dbReference type="InterPro" id="IPR043129">
    <property type="entry name" value="ATPase_NBD"/>
</dbReference>
<dbReference type="Proteomes" id="UP001183390">
    <property type="component" value="Unassembled WGS sequence"/>
</dbReference>
<keyword evidence="5 7" id="KW-0054">Arabinose catabolism</keyword>
<dbReference type="PANTHER" id="PTHR43435:SF4">
    <property type="entry name" value="FGGY CARBOHYDRATE KINASE DOMAIN-CONTAINING PROTEIN"/>
    <property type="match status" value="1"/>
</dbReference>
<sequence>MPENVSANKTPSADTAVIGIDFGTLSGRAVVVRTSDGAELGSAEYVYPHGVITDHLPGGEEALEPDTALQHPEDHIEVLRTAVPEALRVSGVRPEQVIGIGTDFTSCTFLPVTADGTPLCLLPDLRDRPHAWPKLWRHHAAQPEADEINALAAELGEPWPARYGGKVSSEWQFAKALQVLRDDPEVYERADRWIEGADWIVWRLCGRETRNAATAGYKGLYQDGRWPSKEFLAALDPRFPSFVEDGLDHPLSQLGSRAGGLTAQAATWTGLPEGTPVAVGNIDAHVTAATARTTAPGRMLAIMGTSTCLVMNSEVPAEVPGMCGSVLGGITPGMWGYEAGQSGVGDIFGWFVDTHVPPAYHDEARERGLSVHDLLSAKAADAPVGGHGLVALDWHSGNRSVLVDHSLTGVLIGMTLATRPEDVYRALVEATAFGTRTIIDAFTGAGVPVLDLTVGGGMVRNPFVLQVYANVLNRPLRVVDTEHACAVGSAIHAAVAAGVHPDVHAASAAMGRVRDTTVDPDPSTTAAYDALFAIYTELHDHFGRGGTDGLRRLRALRNDALTGPRTDRKERR</sequence>
<evidence type="ECO:0000256" key="4">
    <source>
        <dbReference type="ARBA" id="ARBA00022840"/>
    </source>
</evidence>
<evidence type="ECO:0000256" key="9">
    <source>
        <dbReference type="RuleBase" id="RU003455"/>
    </source>
</evidence>
<dbReference type="NCBIfam" id="NF003154">
    <property type="entry name" value="PRK04123.1"/>
    <property type="match status" value="1"/>
</dbReference>
<evidence type="ECO:0000256" key="7">
    <source>
        <dbReference type="HAMAP-Rule" id="MF_00520"/>
    </source>
</evidence>
<comment type="similarity">
    <text evidence="7 9">Belongs to the ribulokinase family.</text>
</comment>
<dbReference type="RefSeq" id="WP_311512003.1">
    <property type="nucleotide sequence ID" value="NZ_JAVREP010000007.1"/>
</dbReference>
<dbReference type="InterPro" id="IPR018485">
    <property type="entry name" value="FGGY_C"/>
</dbReference>
<evidence type="ECO:0000256" key="5">
    <source>
        <dbReference type="ARBA" id="ARBA00022935"/>
    </source>
</evidence>
<dbReference type="Gene3D" id="3.30.420.40">
    <property type="match status" value="2"/>
</dbReference>
<evidence type="ECO:0000259" key="11">
    <source>
        <dbReference type="Pfam" id="PF02782"/>
    </source>
</evidence>
<keyword evidence="4 7" id="KW-0067">ATP-binding</keyword>
<evidence type="ECO:0000256" key="1">
    <source>
        <dbReference type="ARBA" id="ARBA00022679"/>
    </source>
</evidence>
<dbReference type="InterPro" id="IPR005929">
    <property type="entry name" value="Ribulokinase"/>
</dbReference>
<protein>
    <recommendedName>
        <fullName evidence="7 8">Ribulokinase</fullName>
        <ecNumber evidence="7 8">2.7.1.16</ecNumber>
    </recommendedName>
</protein>
<dbReference type="GO" id="GO:0008741">
    <property type="term" value="F:ribulokinase activity"/>
    <property type="evidence" value="ECO:0007669"/>
    <property type="project" value="UniProtKB-EC"/>
</dbReference>
<evidence type="ECO:0000256" key="6">
    <source>
        <dbReference type="ARBA" id="ARBA00023277"/>
    </source>
</evidence>
<comment type="catalytic activity">
    <reaction evidence="7">
        <text>D-ribulose + ATP = D-ribulose 5-phosphate + ADP + H(+)</text>
        <dbReference type="Rhea" id="RHEA:17601"/>
        <dbReference type="ChEBI" id="CHEBI:15378"/>
        <dbReference type="ChEBI" id="CHEBI:17173"/>
        <dbReference type="ChEBI" id="CHEBI:30616"/>
        <dbReference type="ChEBI" id="CHEBI:58121"/>
        <dbReference type="ChEBI" id="CHEBI:456216"/>
        <dbReference type="EC" id="2.7.1.16"/>
    </reaction>
</comment>
<evidence type="ECO:0000313" key="12">
    <source>
        <dbReference type="EMBL" id="MDT0329356.1"/>
    </source>
</evidence>
<dbReference type="PIRSF" id="PIRSF000538">
    <property type="entry name" value="GlpK"/>
    <property type="match status" value="1"/>
</dbReference>
<keyword evidence="6 7" id="KW-0119">Carbohydrate metabolism</keyword>
<evidence type="ECO:0000256" key="2">
    <source>
        <dbReference type="ARBA" id="ARBA00022741"/>
    </source>
</evidence>
<feature type="domain" description="Carbohydrate kinase FGGY C-terminal" evidence="11">
    <location>
        <begin position="300"/>
        <end position="497"/>
    </location>
</feature>
<dbReference type="CDD" id="cd07781">
    <property type="entry name" value="ASKHA_NBD_FGGY_L-RBK"/>
    <property type="match status" value="1"/>
</dbReference>
<dbReference type="PROSITE" id="PS00445">
    <property type="entry name" value="FGGY_KINASES_2"/>
    <property type="match status" value="1"/>
</dbReference>
<comment type="catalytic activity">
    <reaction evidence="7 9">
        <text>L-ribulose + ATP = L-ribulose 5-phosphate + ADP + H(+)</text>
        <dbReference type="Rhea" id="RHEA:22072"/>
        <dbReference type="ChEBI" id="CHEBI:15378"/>
        <dbReference type="ChEBI" id="CHEBI:16880"/>
        <dbReference type="ChEBI" id="CHEBI:30616"/>
        <dbReference type="ChEBI" id="CHEBI:58226"/>
        <dbReference type="ChEBI" id="CHEBI:456216"/>
        <dbReference type="EC" id="2.7.1.16"/>
    </reaction>
</comment>
<dbReference type="InterPro" id="IPR018483">
    <property type="entry name" value="Carb_kinase_FGGY_CS"/>
</dbReference>
<dbReference type="NCBIfam" id="TIGR01234">
    <property type="entry name" value="L-ribulokinase"/>
    <property type="match status" value="1"/>
</dbReference>
<feature type="domain" description="Carbohydrate kinase FGGY N-terminal" evidence="10">
    <location>
        <begin position="17"/>
        <end position="288"/>
    </location>
</feature>
<comment type="pathway">
    <text evidence="7 9">Carbohydrate degradation; L-arabinose degradation via L-ribulose; D-xylulose 5-phosphate from L-arabinose (bacterial route): step 2/3.</text>
</comment>
<dbReference type="Pfam" id="PF00370">
    <property type="entry name" value="FGGY_N"/>
    <property type="match status" value="1"/>
</dbReference>
<dbReference type="Pfam" id="PF02782">
    <property type="entry name" value="FGGY_C"/>
    <property type="match status" value="1"/>
</dbReference>
<keyword evidence="1 7" id="KW-0808">Transferase</keyword>
<dbReference type="HAMAP" id="MF_00520">
    <property type="entry name" value="Ribulokinase"/>
    <property type="match status" value="1"/>
</dbReference>
<proteinExistence type="inferred from homology"/>
<evidence type="ECO:0000256" key="3">
    <source>
        <dbReference type="ARBA" id="ARBA00022777"/>
    </source>
</evidence>
<reference evidence="13" key="1">
    <citation type="submission" date="2023-07" db="EMBL/GenBank/DDBJ databases">
        <title>30 novel species of actinomycetes from the DSMZ collection.</title>
        <authorList>
            <person name="Nouioui I."/>
        </authorList>
    </citation>
    <scope>NUCLEOTIDE SEQUENCE [LARGE SCALE GENOMIC DNA]</scope>
    <source>
        <strain evidence="13">DSM 44743</strain>
    </source>
</reference>
<organism evidence="12 13">
    <name type="scientific">Nocardiopsis lambiniae</name>
    <dbReference type="NCBI Taxonomy" id="3075539"/>
    <lineage>
        <taxon>Bacteria</taxon>
        <taxon>Bacillati</taxon>
        <taxon>Actinomycetota</taxon>
        <taxon>Actinomycetes</taxon>
        <taxon>Streptosporangiales</taxon>
        <taxon>Nocardiopsidaceae</taxon>
        <taxon>Nocardiopsis</taxon>
    </lineage>
</organism>
<dbReference type="PANTHER" id="PTHR43435">
    <property type="entry name" value="RIBULOKINASE"/>
    <property type="match status" value="1"/>
</dbReference>
<dbReference type="EC" id="2.7.1.16" evidence="7 8"/>
<evidence type="ECO:0000259" key="10">
    <source>
        <dbReference type="Pfam" id="PF00370"/>
    </source>
</evidence>
<dbReference type="InterPro" id="IPR000577">
    <property type="entry name" value="Carb_kinase_FGGY"/>
</dbReference>
<accession>A0ABU2M9L0</accession>
<comment type="caution">
    <text evidence="12">The sequence shown here is derived from an EMBL/GenBank/DDBJ whole genome shotgun (WGS) entry which is preliminary data.</text>
</comment>
<evidence type="ECO:0000313" key="13">
    <source>
        <dbReference type="Proteomes" id="UP001183390"/>
    </source>
</evidence>
<gene>
    <name evidence="7 12" type="primary">araB</name>
    <name evidence="12" type="ORF">RM479_13120</name>
</gene>
<keyword evidence="2 7" id="KW-0547">Nucleotide-binding</keyword>